<accession>A0A1L7SST8</accession>
<proteinExistence type="predicted"/>
<feature type="region of interest" description="Disordered" evidence="1">
    <location>
        <begin position="362"/>
        <end position="465"/>
    </location>
</feature>
<dbReference type="Proteomes" id="UP000184255">
    <property type="component" value="Unassembled WGS sequence"/>
</dbReference>
<comment type="caution">
    <text evidence="2">The sequence shown here is derived from an EMBL/GenBank/DDBJ whole genome shotgun (WGS) entry which is preliminary data.</text>
</comment>
<feature type="compositionally biased region" description="Acidic residues" evidence="1">
    <location>
        <begin position="383"/>
        <end position="394"/>
    </location>
</feature>
<feature type="compositionally biased region" description="Pro residues" evidence="1">
    <location>
        <begin position="48"/>
        <end position="67"/>
    </location>
</feature>
<evidence type="ECO:0000313" key="2">
    <source>
        <dbReference type="EMBL" id="CVK87552.1"/>
    </source>
</evidence>
<feature type="compositionally biased region" description="Basic and acidic residues" evidence="1">
    <location>
        <begin position="368"/>
        <end position="382"/>
    </location>
</feature>
<dbReference type="AlphaFoldDB" id="A0A1L7SST8"/>
<evidence type="ECO:0000256" key="1">
    <source>
        <dbReference type="SAM" id="MobiDB-lite"/>
    </source>
</evidence>
<feature type="compositionally biased region" description="Low complexity" evidence="1">
    <location>
        <begin position="109"/>
        <end position="125"/>
    </location>
</feature>
<name>A0A1L7SST8_FUSMA</name>
<keyword evidence="3" id="KW-1185">Reference proteome</keyword>
<feature type="compositionally biased region" description="Gly residues" evidence="1">
    <location>
        <begin position="24"/>
        <end position="33"/>
    </location>
</feature>
<organism evidence="2 3">
    <name type="scientific">Fusarium mangiferae</name>
    <name type="common">Mango malformation disease fungus</name>
    <dbReference type="NCBI Taxonomy" id="192010"/>
    <lineage>
        <taxon>Eukaryota</taxon>
        <taxon>Fungi</taxon>
        <taxon>Dikarya</taxon>
        <taxon>Ascomycota</taxon>
        <taxon>Pezizomycotina</taxon>
        <taxon>Sordariomycetes</taxon>
        <taxon>Hypocreomycetidae</taxon>
        <taxon>Hypocreales</taxon>
        <taxon>Nectriaceae</taxon>
        <taxon>Fusarium</taxon>
        <taxon>Fusarium fujikuroi species complex</taxon>
    </lineage>
</organism>
<feature type="region of interest" description="Disordered" evidence="1">
    <location>
        <begin position="1"/>
        <end position="174"/>
    </location>
</feature>
<protein>
    <submittedName>
        <fullName evidence="2">Uncharacterized protein</fullName>
    </submittedName>
</protein>
<gene>
    <name evidence="2" type="ORF">FMAN_05495</name>
</gene>
<reference evidence="3" key="1">
    <citation type="journal article" date="2016" name="Genome Biol. Evol.">
        <title>Comparative 'omics' of the Fusarium fujikuroi species complex highlights differences in genetic potential and metabolite synthesis.</title>
        <authorList>
            <person name="Niehaus E.-M."/>
            <person name="Muensterkoetter M."/>
            <person name="Proctor R.H."/>
            <person name="Brown D.W."/>
            <person name="Sharon A."/>
            <person name="Idan Y."/>
            <person name="Oren-Young L."/>
            <person name="Sieber C.M."/>
            <person name="Novak O."/>
            <person name="Pencik A."/>
            <person name="Tarkowska D."/>
            <person name="Hromadova K."/>
            <person name="Freeman S."/>
            <person name="Maymon M."/>
            <person name="Elazar M."/>
            <person name="Youssef S.A."/>
            <person name="El-Shabrawy E.S.M."/>
            <person name="Shalaby A.B.A."/>
            <person name="Houterman P."/>
            <person name="Brock N.L."/>
            <person name="Burkhardt I."/>
            <person name="Tsavkelova E.A."/>
            <person name="Dickschat J.S."/>
            <person name="Galuszka P."/>
            <person name="Gueldener U."/>
            <person name="Tudzynski B."/>
        </authorList>
    </citation>
    <scope>NUCLEOTIDE SEQUENCE [LARGE SCALE GENOMIC DNA]</scope>
    <source>
        <strain evidence="3">MRC7560</strain>
    </source>
</reference>
<sequence length="486" mass="53430">MSKRNQPEGEAAGGGGPSSDHGGRGGNRGGYNNGHGNYYGNWGNTPSYPMPYPNYPPTPYGQQPPPAFGSGYPFGQYPTYPPTGPGYNSYHFTPDAPWQPGNEPSNPFSQSHQASQTQQSQNNGRQQGGKRKKPKKSHEVEKASLCRVESDKGTAAPETPNVPKGGGTQQKPHRELHYQGNHDEETGVCGNCKKPGHEVIQCWAIGKDGFTHGCAVCNSGEHETDRCQRFPKEVNQKIEILVKRRACLPPLKTAFWYNLMWKWVKNNPTTEVSHLFPWTTQFAIDVLNGDRKSEVEGILATMRNNPDMERSQLIIDPATANWEKVKETYGGDPKNFFEKLRAAKGAVSKQRIANAIVQEQQSHAYVASEKEESRHSDPRMSDDEVAGFEQGDGDGDQHLASKSASPIAQRTSPAKEPLTQTGVEEANDDEMQGDESSPLKATPVGSFSTAATESDEGEEDSYVQVRTWQLGAAHNALWPPRRRGGR</sequence>
<feature type="compositionally biased region" description="Basic and acidic residues" evidence="1">
    <location>
        <begin position="137"/>
        <end position="152"/>
    </location>
</feature>
<dbReference type="EMBL" id="FCQH01000002">
    <property type="protein sequence ID" value="CVK87552.1"/>
    <property type="molecule type" value="Genomic_DNA"/>
</dbReference>
<dbReference type="VEuPathDB" id="FungiDB:FMAN_05495"/>
<feature type="compositionally biased region" description="Polar residues" evidence="1">
    <location>
        <begin position="400"/>
        <end position="422"/>
    </location>
</feature>
<feature type="compositionally biased region" description="Low complexity" evidence="1">
    <location>
        <begin position="34"/>
        <end position="47"/>
    </location>
</feature>
<dbReference type="RefSeq" id="XP_041678763.1">
    <property type="nucleotide sequence ID" value="XM_041827839.1"/>
</dbReference>
<evidence type="ECO:0000313" key="3">
    <source>
        <dbReference type="Proteomes" id="UP000184255"/>
    </source>
</evidence>
<dbReference type="GeneID" id="65084761"/>